<protein>
    <submittedName>
        <fullName evidence="3">Glycosyltransferase</fullName>
    </submittedName>
</protein>
<dbReference type="Proteomes" id="UP000194141">
    <property type="component" value="Unassembled WGS sequence"/>
</dbReference>
<dbReference type="OrthoDB" id="433681at2"/>
<proteinExistence type="predicted"/>
<dbReference type="STRING" id="1562698.DESAMIL20_1925"/>
<dbReference type="Gene3D" id="3.40.50.2000">
    <property type="entry name" value="Glycogen Phosphorylase B"/>
    <property type="match status" value="2"/>
</dbReference>
<dbReference type="GO" id="GO:0009103">
    <property type="term" value="P:lipopolysaccharide biosynthetic process"/>
    <property type="evidence" value="ECO:0007669"/>
    <property type="project" value="TreeGrafter"/>
</dbReference>
<evidence type="ECO:0000256" key="1">
    <source>
        <dbReference type="ARBA" id="ARBA00022679"/>
    </source>
</evidence>
<dbReference type="SUPFAM" id="SSF53756">
    <property type="entry name" value="UDP-Glycosyltransferase/glycogen phosphorylase"/>
    <property type="match status" value="1"/>
</dbReference>
<dbReference type="GO" id="GO:0016757">
    <property type="term" value="F:glycosyltransferase activity"/>
    <property type="evidence" value="ECO:0007669"/>
    <property type="project" value="InterPro"/>
</dbReference>
<name>A0A1X4XXU8_9BACT</name>
<reference evidence="3 4" key="1">
    <citation type="journal article" date="2017" name="Front. Microbiol.">
        <title>Genome Sequence of Desulfurella amilsii Strain TR1 and Comparative Genomics of Desulfurellaceae Family.</title>
        <authorList>
            <person name="Florentino A.P."/>
            <person name="Stams A.J."/>
            <person name="Sanchez-Andrea I."/>
        </authorList>
    </citation>
    <scope>NUCLEOTIDE SEQUENCE [LARGE SCALE GENOMIC DNA]</scope>
    <source>
        <strain evidence="3 4">TR1</strain>
    </source>
</reference>
<dbReference type="AlphaFoldDB" id="A0A1X4XXU8"/>
<keyword evidence="1 3" id="KW-0808">Transferase</keyword>
<dbReference type="EMBL" id="MDSU01000018">
    <property type="protein sequence ID" value="OSS42372.1"/>
    <property type="molecule type" value="Genomic_DNA"/>
</dbReference>
<dbReference type="PANTHER" id="PTHR46401">
    <property type="entry name" value="GLYCOSYLTRANSFERASE WBBK-RELATED"/>
    <property type="match status" value="1"/>
</dbReference>
<evidence type="ECO:0000313" key="4">
    <source>
        <dbReference type="Proteomes" id="UP000194141"/>
    </source>
</evidence>
<evidence type="ECO:0000259" key="2">
    <source>
        <dbReference type="Pfam" id="PF00534"/>
    </source>
</evidence>
<organism evidence="3 4">
    <name type="scientific">Desulfurella amilsii</name>
    <dbReference type="NCBI Taxonomy" id="1562698"/>
    <lineage>
        <taxon>Bacteria</taxon>
        <taxon>Pseudomonadati</taxon>
        <taxon>Campylobacterota</taxon>
        <taxon>Desulfurellia</taxon>
        <taxon>Desulfurellales</taxon>
        <taxon>Desulfurellaceae</taxon>
        <taxon>Desulfurella</taxon>
    </lineage>
</organism>
<sequence length="380" mass="43867">MNNTFSVAISNRNVLGKNGASRILLEQAQNFSSKGARVYLYVSRINKALVSKNITIKRFFSLNPIKKTRREQFAHKFKDFCNRSNIDLSIGNGDTVYQQVLFMHNLIELENKFVPKMQDLSSNYAFLIHDKILKEKNFKLLVCNSLLMKNFIQQKYCVLDEDSIVLYPGYDPKKFNTINKPDAKNVFIKKYNLKKNFIVGFVTSGNLKKRGIDIFFETLTHMQKRLLDDISFIVVGKEKNFKSYFANYPQLYSYINFIEPIDDVENIFKSLDVLIHPALIEEFGMVVLESMACGVPVITSKRVGASEIFENNLSDLIINEPNPLEFSKKLTEIITNTQKRINCSLAASNIATKYTWNSYFAKLFEIYAFKQLIPKSFIQT</sequence>
<dbReference type="PANTHER" id="PTHR46401:SF2">
    <property type="entry name" value="GLYCOSYLTRANSFERASE WBBK-RELATED"/>
    <property type="match status" value="1"/>
</dbReference>
<comment type="caution">
    <text evidence="3">The sequence shown here is derived from an EMBL/GenBank/DDBJ whole genome shotgun (WGS) entry which is preliminary data.</text>
</comment>
<accession>A0A1X4XXU8</accession>
<evidence type="ECO:0000313" key="3">
    <source>
        <dbReference type="EMBL" id="OSS42372.1"/>
    </source>
</evidence>
<dbReference type="CDD" id="cd03801">
    <property type="entry name" value="GT4_PimA-like"/>
    <property type="match status" value="1"/>
</dbReference>
<dbReference type="InterPro" id="IPR001296">
    <property type="entry name" value="Glyco_trans_1"/>
</dbReference>
<feature type="domain" description="Glycosyl transferase family 1" evidence="2">
    <location>
        <begin position="189"/>
        <end position="345"/>
    </location>
</feature>
<dbReference type="Pfam" id="PF00534">
    <property type="entry name" value="Glycos_transf_1"/>
    <property type="match status" value="1"/>
</dbReference>
<dbReference type="RefSeq" id="WP_086034626.1">
    <property type="nucleotide sequence ID" value="NZ_MDSU01000018.1"/>
</dbReference>
<gene>
    <name evidence="3" type="ORF">DESAMIL20_1925</name>
</gene>
<keyword evidence="4" id="KW-1185">Reference proteome</keyword>